<dbReference type="Proteomes" id="UP000694255">
    <property type="component" value="Unassembled WGS sequence"/>
</dbReference>
<dbReference type="AlphaFoldDB" id="A0A8J5QLJ0"/>
<proteinExistence type="predicted"/>
<protein>
    <submittedName>
        <fullName evidence="1">Uncharacterized protein</fullName>
    </submittedName>
</protein>
<keyword evidence="2" id="KW-1185">Reference proteome</keyword>
<name>A0A8J5QLJ0_9ASCO</name>
<dbReference type="GeneID" id="73467811"/>
<dbReference type="EMBL" id="JAGSYN010000050">
    <property type="protein sequence ID" value="KAG7665322.1"/>
    <property type="molecule type" value="Genomic_DNA"/>
</dbReference>
<dbReference type="RefSeq" id="XP_049265554.1">
    <property type="nucleotide sequence ID" value="XM_049404618.1"/>
</dbReference>
<evidence type="ECO:0000313" key="2">
    <source>
        <dbReference type="Proteomes" id="UP000694255"/>
    </source>
</evidence>
<organism evidence="1 2">
    <name type="scientific">[Candida] subhashii</name>
    <dbReference type="NCBI Taxonomy" id="561895"/>
    <lineage>
        <taxon>Eukaryota</taxon>
        <taxon>Fungi</taxon>
        <taxon>Dikarya</taxon>
        <taxon>Ascomycota</taxon>
        <taxon>Saccharomycotina</taxon>
        <taxon>Pichiomycetes</taxon>
        <taxon>Debaryomycetaceae</taxon>
        <taxon>Spathaspora</taxon>
    </lineage>
</organism>
<reference evidence="1 2" key="1">
    <citation type="journal article" date="2021" name="DNA Res.">
        <title>Genome analysis of Candida subhashii reveals its hybrid nature and dual mitochondrial genome conformations.</title>
        <authorList>
            <person name="Mixao V."/>
            <person name="Hegedusova E."/>
            <person name="Saus E."/>
            <person name="Pryszcz L.P."/>
            <person name="Cillingova A."/>
            <person name="Nosek J."/>
            <person name="Gabaldon T."/>
        </authorList>
    </citation>
    <scope>NUCLEOTIDE SEQUENCE [LARGE SCALE GENOMIC DNA]</scope>
    <source>
        <strain evidence="1 2">CBS 10753</strain>
    </source>
</reference>
<sequence>MNVILEKAFAKAILIQTSLAPREEVATRWNNYKAEATNDPEKAFVLAVGEPFWWMYFRESKAKNAKIFIKVIKRYYEQWCDDKLGFQIPVVETINDELSVYDKVGIENKPMDIKTTRKYWKRIVTQNELDTERPRLFNPSKRRRLKRTRSSVQTCTYLVYPFGIQIMKLAF</sequence>
<accession>A0A8J5QLJ0</accession>
<evidence type="ECO:0000313" key="1">
    <source>
        <dbReference type="EMBL" id="KAG7665322.1"/>
    </source>
</evidence>
<comment type="caution">
    <text evidence="1">The sequence shown here is derived from an EMBL/GenBank/DDBJ whole genome shotgun (WGS) entry which is preliminary data.</text>
</comment>
<gene>
    <name evidence="1" type="ORF">J8A68_001010</name>
</gene>